<dbReference type="AlphaFoldDB" id="A0A975WF47"/>
<dbReference type="Gene3D" id="2.60.120.10">
    <property type="entry name" value="Jelly Rolls"/>
    <property type="match status" value="1"/>
</dbReference>
<gene>
    <name evidence="2" type="ORF">SAMN04487940_13142</name>
</gene>
<dbReference type="GeneID" id="80821005"/>
<evidence type="ECO:0000313" key="3">
    <source>
        <dbReference type="Proteomes" id="UP000182932"/>
    </source>
</evidence>
<dbReference type="InterPro" id="IPR014710">
    <property type="entry name" value="RmlC-like_jellyroll"/>
</dbReference>
<dbReference type="EMBL" id="FNYY01000031">
    <property type="protein sequence ID" value="SEK09974.1"/>
    <property type="molecule type" value="Genomic_DNA"/>
</dbReference>
<dbReference type="CDD" id="cd20302">
    <property type="entry name" value="cupin_DAD"/>
    <property type="match status" value="1"/>
</dbReference>
<dbReference type="InterPro" id="IPR025979">
    <property type="entry name" value="ChrR-like_cupin_dom"/>
</dbReference>
<evidence type="ECO:0000313" key="2">
    <source>
        <dbReference type="EMBL" id="SEK09974.1"/>
    </source>
</evidence>
<sequence length="179" mass="20714">MPVEPDKVEAQDDARTPYQLPFPKDAAEEIVVPEAIASDERVWVPQTETVSFRPLCLNASQGYWMNLLRVRQSGVLSRHRHPQPVHGFVLKGRWHYLEHDWEAREGGYVYEPPGETHTLVVPEDVTEMITFFQVNGVMLYVDPYGKTMGFEDVFTKIEMCRNHYEEVGLGADYVDQFIR</sequence>
<keyword evidence="3" id="KW-1185">Reference proteome</keyword>
<evidence type="ECO:0000259" key="1">
    <source>
        <dbReference type="Pfam" id="PF12973"/>
    </source>
</evidence>
<dbReference type="InterPro" id="IPR011051">
    <property type="entry name" value="RmlC_Cupin_sf"/>
</dbReference>
<dbReference type="SUPFAM" id="SSF51182">
    <property type="entry name" value="RmlC-like cupins"/>
    <property type="match status" value="1"/>
</dbReference>
<accession>A0A975WF47</accession>
<protein>
    <submittedName>
        <fullName evidence="2">Cupin domain protein</fullName>
    </submittedName>
</protein>
<organism evidence="2 3">
    <name type="scientific">Marinovum algicola</name>
    <dbReference type="NCBI Taxonomy" id="42444"/>
    <lineage>
        <taxon>Bacteria</taxon>
        <taxon>Pseudomonadati</taxon>
        <taxon>Pseudomonadota</taxon>
        <taxon>Alphaproteobacteria</taxon>
        <taxon>Rhodobacterales</taxon>
        <taxon>Roseobacteraceae</taxon>
        <taxon>Marinovum</taxon>
    </lineage>
</organism>
<dbReference type="Proteomes" id="UP000182932">
    <property type="component" value="Unassembled WGS sequence"/>
</dbReference>
<comment type="caution">
    <text evidence="2">The sequence shown here is derived from an EMBL/GenBank/DDBJ whole genome shotgun (WGS) entry which is preliminary data.</text>
</comment>
<reference evidence="2 3" key="1">
    <citation type="submission" date="2016-10" db="EMBL/GenBank/DDBJ databases">
        <authorList>
            <person name="Varghese N."/>
            <person name="Submissions S."/>
        </authorList>
    </citation>
    <scope>NUCLEOTIDE SEQUENCE [LARGE SCALE GENOMIC DNA]</scope>
    <source>
        <strain evidence="2 3">FF3</strain>
    </source>
</reference>
<proteinExistence type="predicted"/>
<feature type="domain" description="ChrR-like cupin" evidence="1">
    <location>
        <begin position="36"/>
        <end position="131"/>
    </location>
</feature>
<name>A0A975WF47_9RHOB</name>
<dbReference type="Pfam" id="PF12973">
    <property type="entry name" value="Cupin_7"/>
    <property type="match status" value="1"/>
</dbReference>
<dbReference type="RefSeq" id="WP_048533064.1">
    <property type="nucleotide sequence ID" value="NZ_CATLQZ010000013.1"/>
</dbReference>